<dbReference type="InterPro" id="IPR036271">
    <property type="entry name" value="Tet_transcr_reg_TetR-rel_C_sf"/>
</dbReference>
<dbReference type="GO" id="GO:0000976">
    <property type="term" value="F:transcription cis-regulatory region binding"/>
    <property type="evidence" value="ECO:0007669"/>
    <property type="project" value="TreeGrafter"/>
</dbReference>
<evidence type="ECO:0000313" key="6">
    <source>
        <dbReference type="Proteomes" id="UP001143463"/>
    </source>
</evidence>
<evidence type="ECO:0000313" key="5">
    <source>
        <dbReference type="EMBL" id="GLL13623.1"/>
    </source>
</evidence>
<gene>
    <name evidence="5" type="ORF">GCM10017577_47670</name>
</gene>
<dbReference type="PRINTS" id="PR00455">
    <property type="entry name" value="HTHTETR"/>
</dbReference>
<dbReference type="Gene3D" id="1.10.357.10">
    <property type="entry name" value="Tetracycline Repressor, domain 2"/>
    <property type="match status" value="1"/>
</dbReference>
<organism evidence="5 6">
    <name type="scientific">Pseudonocardia halophobica</name>
    <dbReference type="NCBI Taxonomy" id="29401"/>
    <lineage>
        <taxon>Bacteria</taxon>
        <taxon>Bacillati</taxon>
        <taxon>Actinomycetota</taxon>
        <taxon>Actinomycetes</taxon>
        <taxon>Pseudonocardiales</taxon>
        <taxon>Pseudonocardiaceae</taxon>
        <taxon>Pseudonocardia</taxon>
    </lineage>
</organism>
<dbReference type="Pfam" id="PF21313">
    <property type="entry name" value="EthR_C"/>
    <property type="match status" value="1"/>
</dbReference>
<feature type="domain" description="HTH tetR-type" evidence="4">
    <location>
        <begin position="46"/>
        <end position="106"/>
    </location>
</feature>
<dbReference type="AlphaFoldDB" id="A0A9W6L5U4"/>
<dbReference type="InterPro" id="IPR050109">
    <property type="entry name" value="HTH-type_TetR-like_transc_reg"/>
</dbReference>
<comment type="caution">
    <text evidence="5">The sequence shown here is derived from an EMBL/GenBank/DDBJ whole genome shotgun (WGS) entry which is preliminary data.</text>
</comment>
<dbReference type="InterPro" id="IPR001647">
    <property type="entry name" value="HTH_TetR"/>
</dbReference>
<feature type="region of interest" description="Disordered" evidence="3">
    <location>
        <begin position="1"/>
        <end position="44"/>
    </location>
</feature>
<protein>
    <submittedName>
        <fullName evidence="5">TetR family transcriptional regulator</fullName>
    </submittedName>
</protein>
<evidence type="ECO:0000259" key="4">
    <source>
        <dbReference type="PROSITE" id="PS50977"/>
    </source>
</evidence>
<reference evidence="5" key="1">
    <citation type="journal article" date="2014" name="Int. J. Syst. Evol. Microbiol.">
        <title>Complete genome sequence of Corynebacterium casei LMG S-19264T (=DSM 44701T), isolated from a smear-ripened cheese.</title>
        <authorList>
            <consortium name="US DOE Joint Genome Institute (JGI-PGF)"/>
            <person name="Walter F."/>
            <person name="Albersmeier A."/>
            <person name="Kalinowski J."/>
            <person name="Ruckert C."/>
        </authorList>
    </citation>
    <scope>NUCLEOTIDE SEQUENCE</scope>
    <source>
        <strain evidence="5">VKM Ac-1069</strain>
    </source>
</reference>
<dbReference type="EMBL" id="BSFQ01000023">
    <property type="protein sequence ID" value="GLL13623.1"/>
    <property type="molecule type" value="Genomic_DNA"/>
</dbReference>
<dbReference type="PANTHER" id="PTHR30055">
    <property type="entry name" value="HTH-TYPE TRANSCRIPTIONAL REGULATOR RUTR"/>
    <property type="match status" value="1"/>
</dbReference>
<proteinExistence type="predicted"/>
<name>A0A9W6L5U4_9PSEU</name>
<dbReference type="InterPro" id="IPR049397">
    <property type="entry name" value="EthR_C"/>
</dbReference>
<dbReference type="GO" id="GO:0003700">
    <property type="term" value="F:DNA-binding transcription factor activity"/>
    <property type="evidence" value="ECO:0007669"/>
    <property type="project" value="TreeGrafter"/>
</dbReference>
<dbReference type="Gene3D" id="1.10.10.60">
    <property type="entry name" value="Homeodomain-like"/>
    <property type="match status" value="1"/>
</dbReference>
<evidence type="ECO:0000256" key="3">
    <source>
        <dbReference type="SAM" id="MobiDB-lite"/>
    </source>
</evidence>
<dbReference type="Proteomes" id="UP001143463">
    <property type="component" value="Unassembled WGS sequence"/>
</dbReference>
<dbReference type="SUPFAM" id="SSF46689">
    <property type="entry name" value="Homeodomain-like"/>
    <property type="match status" value="1"/>
</dbReference>
<evidence type="ECO:0000256" key="1">
    <source>
        <dbReference type="ARBA" id="ARBA00023125"/>
    </source>
</evidence>
<dbReference type="Pfam" id="PF00440">
    <property type="entry name" value="TetR_N"/>
    <property type="match status" value="1"/>
</dbReference>
<dbReference type="PANTHER" id="PTHR30055:SF184">
    <property type="entry name" value="HTH-TYPE TRANSCRIPTIONAL REGULATOR ETHR"/>
    <property type="match status" value="1"/>
</dbReference>
<dbReference type="SUPFAM" id="SSF48498">
    <property type="entry name" value="Tetracyclin repressor-like, C-terminal domain"/>
    <property type="match status" value="1"/>
</dbReference>
<sequence length="246" mass="27821">MTCAGPARTAGPAQLAAVESTAMTGPKAAPRSNGQRERKPTTRATRRRDALILDALERLLVETPLRDLGVEQIAEEAGITRTRFYFYFKSKHEAYAALLARVRDRLLVFYDTEDSWFQRPESARPRESMTATIRAVVDFWLEHGAVMREGADLWNSVDEARSLWHDLIHQPVERMTRAIERERRRGIAPDGPAADQLARNLIWHGERMLFLTLIDAPDALAVDDLVESATTVWMRAIYLADDPPPS</sequence>
<dbReference type="PROSITE" id="PS50977">
    <property type="entry name" value="HTH_TETR_2"/>
    <property type="match status" value="1"/>
</dbReference>
<evidence type="ECO:0000256" key="2">
    <source>
        <dbReference type="PROSITE-ProRule" id="PRU00335"/>
    </source>
</evidence>
<keyword evidence="1 2" id="KW-0238">DNA-binding</keyword>
<keyword evidence="6" id="KW-1185">Reference proteome</keyword>
<accession>A0A9W6L5U4</accession>
<feature type="DNA-binding region" description="H-T-H motif" evidence="2">
    <location>
        <begin position="69"/>
        <end position="88"/>
    </location>
</feature>
<dbReference type="InterPro" id="IPR009057">
    <property type="entry name" value="Homeodomain-like_sf"/>
</dbReference>
<reference evidence="5" key="2">
    <citation type="submission" date="2023-01" db="EMBL/GenBank/DDBJ databases">
        <authorList>
            <person name="Sun Q."/>
            <person name="Evtushenko L."/>
        </authorList>
    </citation>
    <scope>NUCLEOTIDE SEQUENCE</scope>
    <source>
        <strain evidence="5">VKM Ac-1069</strain>
    </source>
</reference>